<dbReference type="OrthoDB" id="7446267at2"/>
<name>G6EB60_9SPHN</name>
<organism evidence="4 5">
    <name type="scientific">Novosphingobium pentaromativorans US6-1</name>
    <dbReference type="NCBI Taxonomy" id="1088721"/>
    <lineage>
        <taxon>Bacteria</taxon>
        <taxon>Pseudomonadati</taxon>
        <taxon>Pseudomonadota</taxon>
        <taxon>Alphaproteobacteria</taxon>
        <taxon>Sphingomonadales</taxon>
        <taxon>Sphingomonadaceae</taxon>
        <taxon>Novosphingobium</taxon>
    </lineage>
</organism>
<gene>
    <name evidence="4" type="ORF">NSU_1581</name>
</gene>
<dbReference type="AlphaFoldDB" id="G6EB60"/>
<proteinExistence type="inferred from homology"/>
<dbReference type="InterPro" id="IPR000391">
    <property type="entry name" value="Rng_hydr_dOase-bsu"/>
</dbReference>
<evidence type="ECO:0000256" key="2">
    <source>
        <dbReference type="ARBA" id="ARBA00023002"/>
    </source>
</evidence>
<protein>
    <submittedName>
        <fullName evidence="4">Uncharacterized protein</fullName>
    </submittedName>
</protein>
<dbReference type="RefSeq" id="WP_007012496.1">
    <property type="nucleotide sequence ID" value="NZ_AGFM01000018.1"/>
</dbReference>
<dbReference type="GO" id="GO:0019380">
    <property type="term" value="P:3-phenylpropionate catabolic process"/>
    <property type="evidence" value="ECO:0007669"/>
    <property type="project" value="TreeGrafter"/>
</dbReference>
<feature type="compositionally biased region" description="Basic and acidic residues" evidence="3">
    <location>
        <begin position="11"/>
        <end position="21"/>
    </location>
</feature>
<dbReference type="CDD" id="cd00667">
    <property type="entry name" value="ring_hydroxylating_dioxygenases_beta"/>
    <property type="match status" value="1"/>
</dbReference>
<dbReference type="eggNOG" id="COG5517">
    <property type="taxonomic scope" value="Bacteria"/>
</dbReference>
<comment type="similarity">
    <text evidence="1">Belongs to the bacterial ring-hydroxylating dioxygenase beta subunit family.</text>
</comment>
<sequence>MTVATIPQGHDAQEHERPPVSRELHQDIERFLYREARTLDQERFREWIDTMIDPAIHYQMVVRDERYLKDKTPEDQREVFVYDDELDALEMRVRQFETGLQWMMDPPQKLIRFVSNVEAFHDPVGELIEVLSCGKAYRYRRGYEQSEVVYRRTDRVRQLGDGAFRIVSRRIDLLERVVSSKNLLFFL</sequence>
<accession>G6EB60</accession>
<dbReference type="GO" id="GO:0016491">
    <property type="term" value="F:oxidoreductase activity"/>
    <property type="evidence" value="ECO:0007669"/>
    <property type="project" value="UniProtKB-KW"/>
</dbReference>
<dbReference type="PATRIC" id="fig|1088721.3.peg.1561"/>
<evidence type="ECO:0000256" key="3">
    <source>
        <dbReference type="SAM" id="MobiDB-lite"/>
    </source>
</evidence>
<dbReference type="SUPFAM" id="SSF54427">
    <property type="entry name" value="NTF2-like"/>
    <property type="match status" value="1"/>
</dbReference>
<dbReference type="STRING" id="1088721.JI59_12265"/>
<evidence type="ECO:0000313" key="4">
    <source>
        <dbReference type="EMBL" id="EHJ61527.1"/>
    </source>
</evidence>
<keyword evidence="2" id="KW-0560">Oxidoreductase</keyword>
<dbReference type="PANTHER" id="PTHR41534:SF2">
    <property type="entry name" value="3-PHENYLPROPIONATE_CINNAMIC ACID DIOXYGENASE SUBUNIT BETA"/>
    <property type="match status" value="1"/>
</dbReference>
<comment type="caution">
    <text evidence="4">The sequence shown here is derived from an EMBL/GenBank/DDBJ whole genome shotgun (WGS) entry which is preliminary data.</text>
</comment>
<evidence type="ECO:0000313" key="5">
    <source>
        <dbReference type="Proteomes" id="UP000004030"/>
    </source>
</evidence>
<dbReference type="PANTHER" id="PTHR41534">
    <property type="entry name" value="BLR3401 PROTEIN"/>
    <property type="match status" value="1"/>
</dbReference>
<dbReference type="InterPro" id="IPR032710">
    <property type="entry name" value="NTF2-like_dom_sf"/>
</dbReference>
<dbReference type="Gene3D" id="3.10.450.50">
    <property type="match status" value="1"/>
</dbReference>
<evidence type="ECO:0000256" key="1">
    <source>
        <dbReference type="ARBA" id="ARBA00009570"/>
    </source>
</evidence>
<dbReference type="Proteomes" id="UP000004030">
    <property type="component" value="Unassembled WGS sequence"/>
</dbReference>
<reference evidence="4 5" key="1">
    <citation type="journal article" date="2012" name="J. Bacteriol.">
        <title>Genome sequence of benzo(a)pyrene-degrading bacterium Novosphingobium pentaromativorans US6-1.</title>
        <authorList>
            <person name="Luo Y.R."/>
            <person name="Kang S.G."/>
            <person name="Kim S.J."/>
            <person name="Kim M.R."/>
            <person name="Li N."/>
            <person name="Lee J.H."/>
            <person name="Kwon K.K."/>
        </authorList>
    </citation>
    <scope>NUCLEOTIDE SEQUENCE [LARGE SCALE GENOMIC DNA]</scope>
    <source>
        <strain evidence="4 5">US6-1</strain>
    </source>
</reference>
<keyword evidence="5" id="KW-1185">Reference proteome</keyword>
<feature type="region of interest" description="Disordered" evidence="3">
    <location>
        <begin position="1"/>
        <end position="21"/>
    </location>
</feature>
<dbReference type="Pfam" id="PF00866">
    <property type="entry name" value="Ring_hydroxyl_B"/>
    <property type="match status" value="1"/>
</dbReference>
<dbReference type="EMBL" id="AGFM01000018">
    <property type="protein sequence ID" value="EHJ61527.1"/>
    <property type="molecule type" value="Genomic_DNA"/>
</dbReference>